<dbReference type="PANTHER" id="PTHR11785:SF382">
    <property type="entry name" value="LOW-AFFINITY METHIONINE PERMEASE"/>
    <property type="match status" value="1"/>
</dbReference>
<feature type="transmembrane region" description="Helical" evidence="5">
    <location>
        <begin position="201"/>
        <end position="222"/>
    </location>
</feature>
<keyword evidence="7" id="KW-1185">Reference proteome</keyword>
<feature type="transmembrane region" description="Helical" evidence="5">
    <location>
        <begin position="175"/>
        <end position="195"/>
    </location>
</feature>
<dbReference type="GeneID" id="26838281"/>
<feature type="transmembrane region" description="Helical" evidence="5">
    <location>
        <begin position="284"/>
        <end position="307"/>
    </location>
</feature>
<proteinExistence type="predicted"/>
<evidence type="ECO:0000256" key="4">
    <source>
        <dbReference type="ARBA" id="ARBA00023136"/>
    </source>
</evidence>
<dbReference type="GO" id="GO:0015179">
    <property type="term" value="F:L-amino acid transmembrane transporter activity"/>
    <property type="evidence" value="ECO:0007669"/>
    <property type="project" value="TreeGrafter"/>
</dbReference>
<dbReference type="Pfam" id="PF13520">
    <property type="entry name" value="AA_permease_2"/>
    <property type="match status" value="1"/>
</dbReference>
<organism evidence="6 7">
    <name type="scientific">Debaryomyces fabryi</name>
    <dbReference type="NCBI Taxonomy" id="58627"/>
    <lineage>
        <taxon>Eukaryota</taxon>
        <taxon>Fungi</taxon>
        <taxon>Dikarya</taxon>
        <taxon>Ascomycota</taxon>
        <taxon>Saccharomycotina</taxon>
        <taxon>Pichiomycetes</taxon>
        <taxon>Debaryomycetaceae</taxon>
        <taxon>Debaryomyces</taxon>
    </lineage>
</organism>
<evidence type="ECO:0000256" key="1">
    <source>
        <dbReference type="ARBA" id="ARBA00004141"/>
    </source>
</evidence>
<reference evidence="6 7" key="1">
    <citation type="submission" date="2015-11" db="EMBL/GenBank/DDBJ databases">
        <title>The genome of Debaryomyces fabryi.</title>
        <authorList>
            <person name="Tafer H."/>
            <person name="Lopandic K."/>
        </authorList>
    </citation>
    <scope>NUCLEOTIDE SEQUENCE [LARGE SCALE GENOMIC DNA]</scope>
    <source>
        <strain evidence="6 7">CBS 789</strain>
    </source>
</reference>
<feature type="transmembrane region" description="Helical" evidence="5">
    <location>
        <begin position="379"/>
        <end position="401"/>
    </location>
</feature>
<dbReference type="Proteomes" id="UP000054251">
    <property type="component" value="Unassembled WGS sequence"/>
</dbReference>
<feature type="transmembrane region" description="Helical" evidence="5">
    <location>
        <begin position="87"/>
        <end position="108"/>
    </location>
</feature>
<keyword evidence="2 5" id="KW-0812">Transmembrane</keyword>
<dbReference type="OrthoDB" id="5982228at2759"/>
<evidence type="ECO:0000256" key="2">
    <source>
        <dbReference type="ARBA" id="ARBA00022692"/>
    </source>
</evidence>
<feature type="transmembrane region" description="Helical" evidence="5">
    <location>
        <begin position="444"/>
        <end position="463"/>
    </location>
</feature>
<feature type="transmembrane region" description="Helical" evidence="5">
    <location>
        <begin position="132"/>
        <end position="155"/>
    </location>
</feature>
<protein>
    <recommendedName>
        <fullName evidence="8">Amino acid permease/ SLC12A domain-containing protein</fullName>
    </recommendedName>
</protein>
<comment type="caution">
    <text evidence="6">The sequence shown here is derived from an EMBL/GenBank/DDBJ whole genome shotgun (WGS) entry which is preliminary data.</text>
</comment>
<gene>
    <name evidence="6" type="ORF">AC631_01272</name>
</gene>
<evidence type="ECO:0000313" key="7">
    <source>
        <dbReference type="Proteomes" id="UP000054251"/>
    </source>
</evidence>
<feature type="transmembrane region" description="Helical" evidence="5">
    <location>
        <begin position="337"/>
        <end position="358"/>
    </location>
</feature>
<dbReference type="PANTHER" id="PTHR11785">
    <property type="entry name" value="AMINO ACID TRANSPORTER"/>
    <property type="match status" value="1"/>
</dbReference>
<dbReference type="PIRSF" id="PIRSF006060">
    <property type="entry name" value="AA_transporter"/>
    <property type="match status" value="1"/>
</dbReference>
<dbReference type="InterPro" id="IPR002293">
    <property type="entry name" value="AA/rel_permease1"/>
</dbReference>
<accession>A0A0V1Q3I1</accession>
<feature type="transmembrane region" description="Helical" evidence="5">
    <location>
        <begin position="53"/>
        <end position="75"/>
    </location>
</feature>
<dbReference type="Gene3D" id="1.20.1740.10">
    <property type="entry name" value="Amino acid/polyamine transporter I"/>
    <property type="match status" value="1"/>
</dbReference>
<dbReference type="InterPro" id="IPR050598">
    <property type="entry name" value="AminoAcid_Transporter"/>
</dbReference>
<keyword evidence="4 5" id="KW-0472">Membrane</keyword>
<keyword evidence="3 5" id="KW-1133">Transmembrane helix</keyword>
<evidence type="ECO:0008006" key="8">
    <source>
        <dbReference type="Google" id="ProtNLM"/>
    </source>
</evidence>
<dbReference type="EMBL" id="LMYN01000016">
    <property type="protein sequence ID" value="KSA03017.1"/>
    <property type="molecule type" value="Genomic_DNA"/>
</dbReference>
<feature type="transmembrane region" description="Helical" evidence="5">
    <location>
        <begin position="483"/>
        <end position="505"/>
    </location>
</feature>
<dbReference type="AlphaFoldDB" id="A0A0V1Q3I1"/>
<feature type="transmembrane region" description="Helical" evidence="5">
    <location>
        <begin position="407"/>
        <end position="432"/>
    </location>
</feature>
<name>A0A0V1Q3I1_9ASCO</name>
<evidence type="ECO:0000256" key="3">
    <source>
        <dbReference type="ARBA" id="ARBA00022989"/>
    </source>
</evidence>
<evidence type="ECO:0000313" key="6">
    <source>
        <dbReference type="EMBL" id="KSA03017.1"/>
    </source>
</evidence>
<dbReference type="RefSeq" id="XP_015469119.1">
    <property type="nucleotide sequence ID" value="XM_015610102.1"/>
</dbReference>
<comment type="subcellular location">
    <subcellularLocation>
        <location evidence="1">Membrane</location>
        <topology evidence="1">Multi-pass membrane protein</topology>
    </subcellularLocation>
</comment>
<sequence length="544" mass="59936">MPILSQTLDGTDSSTSPNVAYRQLSSDSQGGPDLRGRASQLRELEEVPQGRHLGLFSTIVLFVSRIVGSGIFATSSGIYQDVGGSPFLFFLAWFLAAALSFSGLYVYLELGSLVPRSGGTKVFLEFIYEKPYMLACVVFLIYSIMFGFNMLNALVFGEYFLHSIGIKADEFHTRLTGLLCVYFAAAIHGISYSHGVRAQNIIGALKLLLLLIMVLTGLYLVLMPSSISHIHSNLHWDDFFKTKTPMTSSTFAGAIIKASFSFSGWNSAHTVSNEVKDPIRTFKIAGPVSLIIVTVAYMLTNLAYIVVIPHDEIVNSGQLIGSLLFEKVFGHKVGKQFLTLSVALCASGNIFVVLYTISRVSQEVFREGFLPCSNFMASNWPFGAPLPTLVLSCTLTTLVILAPKGDLYNYIIALEGYPNQVFLGLTAFGIFIIRKRSPELRAPIRASLMGTVFLLLITLYLTISPFTSSKSPNPKGLENWPSYAVVAILCLGVCVSYWIVMFRLLPYVFGYRLTSKEVELSDGLIVKKWVKTYGDIPVDLDFID</sequence>
<dbReference type="GO" id="GO:0016020">
    <property type="term" value="C:membrane"/>
    <property type="evidence" value="ECO:0007669"/>
    <property type="project" value="UniProtKB-SubCell"/>
</dbReference>
<evidence type="ECO:0000256" key="5">
    <source>
        <dbReference type="SAM" id="Phobius"/>
    </source>
</evidence>